<dbReference type="InterPro" id="IPR050623">
    <property type="entry name" value="Glucan_succinyl_AcylTrfase"/>
</dbReference>
<gene>
    <name evidence="3" type="ORF">HNP84_007289</name>
</gene>
<keyword evidence="1" id="KW-0812">Transmembrane</keyword>
<evidence type="ECO:0000313" key="3">
    <source>
        <dbReference type="EMBL" id="MBB5137537.1"/>
    </source>
</evidence>
<evidence type="ECO:0000259" key="2">
    <source>
        <dbReference type="Pfam" id="PF01757"/>
    </source>
</evidence>
<reference evidence="3 4" key="1">
    <citation type="submission" date="2020-08" db="EMBL/GenBank/DDBJ databases">
        <title>Genomic Encyclopedia of Type Strains, Phase IV (KMG-IV): sequencing the most valuable type-strain genomes for metagenomic binning, comparative biology and taxonomic classification.</title>
        <authorList>
            <person name="Goeker M."/>
        </authorList>
    </citation>
    <scope>NUCLEOTIDE SEQUENCE [LARGE SCALE GENOMIC DNA]</scope>
    <source>
        <strain evidence="3 4">DSM 45615</strain>
    </source>
</reference>
<feature type="domain" description="Acyltransferase 3" evidence="2">
    <location>
        <begin position="13"/>
        <end position="158"/>
    </location>
</feature>
<sequence length="316" mass="32724">MGVTILGLPSPAYLPQYAALFTVGLLAARRGRLGSLSRTAGRAGFAAAAVAAVALVLVLGAGGEAGLGRGTLPSLVAAACESALAVGIILGLLVLFRERFGHQGRRRRFLSAHAYAVYVIHPVVVVVLNYALRDVQAPAVAKAALLAILALPLCWATAYLVRALPGARKVLWLGAVAWCGQGEEDVVHDGDDVLPGHMSLVHRLEQDHARADRRDQGCDGRRVGFASFGGGSQAADEDLLVGGDDPFAGGGVELRRAAPVGQQGDEGLAARLVEDARQPFQQGEEVSAQGAGVGVRGVAEALDRIVQCLQQQLVGG</sequence>
<accession>A0A840PKE2</accession>
<feature type="transmembrane region" description="Helical" evidence="1">
    <location>
        <begin position="108"/>
        <end position="131"/>
    </location>
</feature>
<protein>
    <recommendedName>
        <fullName evidence="2">Acyltransferase 3 domain-containing protein</fullName>
    </recommendedName>
</protein>
<evidence type="ECO:0000256" key="1">
    <source>
        <dbReference type="SAM" id="Phobius"/>
    </source>
</evidence>
<dbReference type="AlphaFoldDB" id="A0A840PKE2"/>
<keyword evidence="4" id="KW-1185">Reference proteome</keyword>
<dbReference type="Proteomes" id="UP000578449">
    <property type="component" value="Unassembled WGS sequence"/>
</dbReference>
<evidence type="ECO:0000313" key="4">
    <source>
        <dbReference type="Proteomes" id="UP000578449"/>
    </source>
</evidence>
<dbReference type="InterPro" id="IPR002656">
    <property type="entry name" value="Acyl_transf_3_dom"/>
</dbReference>
<feature type="transmembrane region" description="Helical" evidence="1">
    <location>
        <begin position="40"/>
        <end position="63"/>
    </location>
</feature>
<dbReference type="EMBL" id="JACHGN010000019">
    <property type="protein sequence ID" value="MBB5137537.1"/>
    <property type="molecule type" value="Genomic_DNA"/>
</dbReference>
<organism evidence="3 4">
    <name type="scientific">Thermocatellispora tengchongensis</name>
    <dbReference type="NCBI Taxonomy" id="1073253"/>
    <lineage>
        <taxon>Bacteria</taxon>
        <taxon>Bacillati</taxon>
        <taxon>Actinomycetota</taxon>
        <taxon>Actinomycetes</taxon>
        <taxon>Streptosporangiales</taxon>
        <taxon>Streptosporangiaceae</taxon>
        <taxon>Thermocatellispora</taxon>
    </lineage>
</organism>
<dbReference type="PANTHER" id="PTHR36927">
    <property type="entry name" value="BLR4337 PROTEIN"/>
    <property type="match status" value="1"/>
</dbReference>
<feature type="transmembrane region" description="Helical" evidence="1">
    <location>
        <begin position="75"/>
        <end position="96"/>
    </location>
</feature>
<dbReference type="GO" id="GO:0016747">
    <property type="term" value="F:acyltransferase activity, transferring groups other than amino-acyl groups"/>
    <property type="evidence" value="ECO:0007669"/>
    <property type="project" value="InterPro"/>
</dbReference>
<dbReference type="Pfam" id="PF01757">
    <property type="entry name" value="Acyl_transf_3"/>
    <property type="match status" value="1"/>
</dbReference>
<keyword evidence="1" id="KW-0472">Membrane</keyword>
<proteinExistence type="predicted"/>
<name>A0A840PKE2_9ACTN</name>
<keyword evidence="1" id="KW-1133">Transmembrane helix</keyword>
<feature type="transmembrane region" description="Helical" evidence="1">
    <location>
        <begin position="143"/>
        <end position="161"/>
    </location>
</feature>
<feature type="transmembrane region" description="Helical" evidence="1">
    <location>
        <begin position="12"/>
        <end position="28"/>
    </location>
</feature>
<comment type="caution">
    <text evidence="3">The sequence shown here is derived from an EMBL/GenBank/DDBJ whole genome shotgun (WGS) entry which is preliminary data.</text>
</comment>